<feature type="region of interest" description="Disordered" evidence="4">
    <location>
        <begin position="603"/>
        <end position="640"/>
    </location>
</feature>
<dbReference type="EMBL" id="JAGPUO010000005">
    <property type="protein sequence ID" value="KAG5662634.1"/>
    <property type="molecule type" value="Genomic_DNA"/>
</dbReference>
<evidence type="ECO:0000256" key="3">
    <source>
        <dbReference type="ARBA" id="ARBA00023277"/>
    </source>
</evidence>
<dbReference type="Pfam" id="PF01263">
    <property type="entry name" value="Aldose_epim"/>
    <property type="match status" value="1"/>
</dbReference>
<feature type="region of interest" description="Disordered" evidence="4">
    <location>
        <begin position="104"/>
        <end position="126"/>
    </location>
</feature>
<keyword evidence="5" id="KW-0732">Signal</keyword>
<dbReference type="InterPro" id="IPR047121">
    <property type="entry name" value="YjiB-like"/>
</dbReference>
<name>A0A9P7H5K9_9HYPO</name>
<dbReference type="CDD" id="cd02219">
    <property type="entry name" value="cupin_YjlB-like"/>
    <property type="match status" value="1"/>
</dbReference>
<evidence type="ECO:0000256" key="2">
    <source>
        <dbReference type="ARBA" id="ARBA00023235"/>
    </source>
</evidence>
<dbReference type="Gene3D" id="2.60.120.10">
    <property type="entry name" value="Jelly Rolls"/>
    <property type="match status" value="1"/>
</dbReference>
<dbReference type="GO" id="GO:0030246">
    <property type="term" value="F:carbohydrate binding"/>
    <property type="evidence" value="ECO:0007669"/>
    <property type="project" value="InterPro"/>
</dbReference>
<keyword evidence="2" id="KW-0413">Isomerase</keyword>
<dbReference type="InterPro" id="IPR011051">
    <property type="entry name" value="RmlC_Cupin_sf"/>
</dbReference>
<evidence type="ECO:0008006" key="8">
    <source>
        <dbReference type="Google" id="ProtNLM"/>
    </source>
</evidence>
<dbReference type="Gene3D" id="2.70.98.10">
    <property type="match status" value="1"/>
</dbReference>
<reference evidence="6" key="1">
    <citation type="submission" date="2021-04" db="EMBL/GenBank/DDBJ databases">
        <title>Draft genome of Fusarium avenaceum strain F156N33, isolated from an atmospheric sample in Virginia.</title>
        <authorList>
            <person name="Yang S."/>
            <person name="Vinatzer B.A."/>
            <person name="Coleman J."/>
        </authorList>
    </citation>
    <scope>NUCLEOTIDE SEQUENCE</scope>
    <source>
        <strain evidence="6">F156N33</strain>
    </source>
</reference>
<dbReference type="GO" id="GO:0006006">
    <property type="term" value="P:glucose metabolic process"/>
    <property type="evidence" value="ECO:0007669"/>
    <property type="project" value="TreeGrafter"/>
</dbReference>
<comment type="similarity">
    <text evidence="1">Belongs to the aldose epimerase family.</text>
</comment>
<evidence type="ECO:0000256" key="1">
    <source>
        <dbReference type="ARBA" id="ARBA00006206"/>
    </source>
</evidence>
<dbReference type="SUPFAM" id="SSF51182">
    <property type="entry name" value="RmlC-like cupins"/>
    <property type="match status" value="1"/>
</dbReference>
<protein>
    <recommendedName>
        <fullName evidence="8">Aldose 1-epimerase</fullName>
    </recommendedName>
</protein>
<dbReference type="PANTHER" id="PTHR10091:SF6">
    <property type="entry name" value="1-EPIMERASE, PUTATIVE (AFU_ORTHOLOGUE AFUA_3G13240)-RELATED"/>
    <property type="match status" value="1"/>
</dbReference>
<dbReference type="FunFam" id="2.70.98.10:FF:000014">
    <property type="entry name" value="Aldose 1-epimerase, putative"/>
    <property type="match status" value="1"/>
</dbReference>
<evidence type="ECO:0000256" key="4">
    <source>
        <dbReference type="SAM" id="MobiDB-lite"/>
    </source>
</evidence>
<dbReference type="CDD" id="cd09019">
    <property type="entry name" value="galactose_mutarotase_like"/>
    <property type="match status" value="1"/>
</dbReference>
<dbReference type="InterPro" id="IPR008183">
    <property type="entry name" value="Aldose_1/G6P_1-epimerase"/>
</dbReference>
<sequence length="640" mass="70550">MLFKTAVVAALLPFAFATKKGKGPDKDGKYWLSGDGIKAAFIPYGASITNLLIDDQFGVSRDIVAGFDNATHYSVDKGHPHLGGVPGRYANRIRNSTFEIDGTKYKVTPNDNPTPESPKGADTLHGGPDGWDYRNFTVVSYTDSSITFSIVDPDGKEGFPGEVVSYVTYTLTGHDWDIKIVALATTKKTPIMLTSHTYWNLDGFANNETNTISNHSLHMPYGGQRVATDNILIPTGDIIPNKKGSVNDFWSKPKMIGDQENNKDLKGNCGFNCTGYDTCYTVNRGQLGQYDWRTEGPVATLSSSWSGIQVDIYSDQDAFQFYSCTQQKGDFPLKKTQGLKDNADFPRIIPKYGCVVLEVQDYIDGINNPEWMREEKQLFEPGGNPYVLQAKYTFSLKGAKDKLVTMTNIKQYHLLPTHLIPNSPRPLLHYKNVLAKRPSSSHCDPAETWAMFTKNEWDVEWIFRYADTQLSHFHSEAHECMAVLSGTATIRFGVGDTSEDLQDNTYGSAWEEGGVVLEAEAGDVFVIPAGVAHKTHKAKPAAEFKLMSPGVGHGIEADDPRKALSELELSGYCMMGAYNGGDWDFVKSGGDYEKSWRVPKPKFDPVFGASGQGLGKAWPGGNREAELKPTGGKDKSKARL</sequence>
<dbReference type="InterPro" id="IPR014718">
    <property type="entry name" value="GH-type_carb-bd"/>
</dbReference>
<dbReference type="PANTHER" id="PTHR10091">
    <property type="entry name" value="ALDOSE-1-EPIMERASE"/>
    <property type="match status" value="1"/>
</dbReference>
<gene>
    <name evidence="6" type="ORF">KAF25_005052</name>
</gene>
<dbReference type="InterPro" id="IPR014710">
    <property type="entry name" value="RmlC-like_jellyroll"/>
</dbReference>
<dbReference type="Proteomes" id="UP000782241">
    <property type="component" value="Unassembled WGS sequence"/>
</dbReference>
<evidence type="ECO:0000313" key="6">
    <source>
        <dbReference type="EMBL" id="KAG5662634.1"/>
    </source>
</evidence>
<dbReference type="GO" id="GO:0004034">
    <property type="term" value="F:aldose 1-epimerase activity"/>
    <property type="evidence" value="ECO:0007669"/>
    <property type="project" value="TreeGrafter"/>
</dbReference>
<feature type="signal peptide" evidence="5">
    <location>
        <begin position="1"/>
        <end position="17"/>
    </location>
</feature>
<organism evidence="6 7">
    <name type="scientific">Fusarium avenaceum</name>
    <dbReference type="NCBI Taxonomy" id="40199"/>
    <lineage>
        <taxon>Eukaryota</taxon>
        <taxon>Fungi</taxon>
        <taxon>Dikarya</taxon>
        <taxon>Ascomycota</taxon>
        <taxon>Pezizomycotina</taxon>
        <taxon>Sordariomycetes</taxon>
        <taxon>Hypocreomycetidae</taxon>
        <taxon>Hypocreales</taxon>
        <taxon>Nectriaceae</taxon>
        <taxon>Fusarium</taxon>
        <taxon>Fusarium tricinctum species complex</taxon>
    </lineage>
</organism>
<feature type="compositionally biased region" description="Basic and acidic residues" evidence="4">
    <location>
        <begin position="623"/>
        <end position="640"/>
    </location>
</feature>
<dbReference type="InterPro" id="IPR047215">
    <property type="entry name" value="Galactose_mutarotase-like"/>
</dbReference>
<dbReference type="SUPFAM" id="SSF74650">
    <property type="entry name" value="Galactose mutarotase-like"/>
    <property type="match status" value="1"/>
</dbReference>
<keyword evidence="7" id="KW-1185">Reference proteome</keyword>
<dbReference type="InterPro" id="IPR011013">
    <property type="entry name" value="Gal_mutarotase_sf_dom"/>
</dbReference>
<dbReference type="GO" id="GO:0033499">
    <property type="term" value="P:galactose catabolic process via UDP-galactose, Leloir pathway"/>
    <property type="evidence" value="ECO:0007669"/>
    <property type="project" value="TreeGrafter"/>
</dbReference>
<evidence type="ECO:0000256" key="5">
    <source>
        <dbReference type="SAM" id="SignalP"/>
    </source>
</evidence>
<keyword evidence="3" id="KW-0119">Carbohydrate metabolism</keyword>
<comment type="caution">
    <text evidence="6">The sequence shown here is derived from an EMBL/GenBank/DDBJ whole genome shotgun (WGS) entry which is preliminary data.</text>
</comment>
<accession>A0A9P7H5K9</accession>
<evidence type="ECO:0000313" key="7">
    <source>
        <dbReference type="Proteomes" id="UP000782241"/>
    </source>
</evidence>
<proteinExistence type="inferred from homology"/>
<feature type="chain" id="PRO_5040471229" description="Aldose 1-epimerase" evidence="5">
    <location>
        <begin position="18"/>
        <end position="640"/>
    </location>
</feature>
<dbReference type="AlphaFoldDB" id="A0A9P7H5K9"/>